<feature type="signal peptide" evidence="3">
    <location>
        <begin position="1"/>
        <end position="16"/>
    </location>
</feature>
<gene>
    <name evidence="4" type="ORF">MMYC01_203776</name>
</gene>
<comment type="caution">
    <text evidence="4">The sequence shown here is derived from an EMBL/GenBank/DDBJ whole genome shotgun (WGS) entry which is preliminary data.</text>
</comment>
<dbReference type="Proteomes" id="UP000078237">
    <property type="component" value="Unassembled WGS sequence"/>
</dbReference>
<keyword evidence="2" id="KW-1133">Transmembrane helix</keyword>
<evidence type="ECO:0008006" key="6">
    <source>
        <dbReference type="Google" id="ProtNLM"/>
    </source>
</evidence>
<feature type="region of interest" description="Disordered" evidence="1">
    <location>
        <begin position="86"/>
        <end position="160"/>
    </location>
</feature>
<feature type="compositionally biased region" description="Polar residues" evidence="1">
    <location>
        <begin position="243"/>
        <end position="263"/>
    </location>
</feature>
<feature type="region of interest" description="Disordered" evidence="1">
    <location>
        <begin position="29"/>
        <end position="57"/>
    </location>
</feature>
<feature type="region of interest" description="Disordered" evidence="1">
    <location>
        <begin position="203"/>
        <end position="269"/>
    </location>
</feature>
<dbReference type="OrthoDB" id="4591006at2759"/>
<name>A0A175W8F1_9PEZI</name>
<feature type="compositionally biased region" description="Low complexity" evidence="1">
    <location>
        <begin position="223"/>
        <end position="242"/>
    </location>
</feature>
<feature type="region of interest" description="Disordered" evidence="1">
    <location>
        <begin position="340"/>
        <end position="365"/>
    </location>
</feature>
<keyword evidence="3" id="KW-0732">Signal</keyword>
<feature type="transmembrane region" description="Helical" evidence="2">
    <location>
        <begin position="274"/>
        <end position="296"/>
    </location>
</feature>
<dbReference type="EMBL" id="LCTW02000079">
    <property type="protein sequence ID" value="KXX79721.1"/>
    <property type="molecule type" value="Genomic_DNA"/>
</dbReference>
<evidence type="ECO:0000313" key="5">
    <source>
        <dbReference type="Proteomes" id="UP000078237"/>
    </source>
</evidence>
<feature type="compositionally biased region" description="Low complexity" evidence="1">
    <location>
        <begin position="203"/>
        <end position="216"/>
    </location>
</feature>
<proteinExistence type="predicted"/>
<evidence type="ECO:0000313" key="4">
    <source>
        <dbReference type="EMBL" id="KXX79721.1"/>
    </source>
</evidence>
<keyword evidence="2" id="KW-0472">Membrane</keyword>
<feature type="compositionally biased region" description="Low complexity" evidence="1">
    <location>
        <begin position="30"/>
        <end position="48"/>
    </location>
</feature>
<feature type="chain" id="PRO_5008043753" description="Mid2 domain-containing protein" evidence="3">
    <location>
        <begin position="17"/>
        <end position="365"/>
    </location>
</feature>
<feature type="compositionally biased region" description="Low complexity" evidence="1">
    <location>
        <begin position="88"/>
        <end position="97"/>
    </location>
</feature>
<sequence length="365" mass="36865">MLVIRVFWLQAALAMAQLLDIGGLLGGGDATSSSAAEESGPSETAAPPGLLDGLIGNGPAADATGGLLDTLLDPIIGTTGLLGGGDGAAAPTTTADAEPPPATVTSDPVPDPVATSVESAEETSAPDVQTSSPPRLPSRFHPAGDNGTEPGPASPGGAAGIIHHTCAATTAAVHGRSRLIHFPPGSTFMSVFIPPAPTAANAAIQAGDGNTDNDPNSSPPPDNDNSNDGDNNGNNNNGDTNPFSQPNENNLDTTNTQATTSGAEDQGMPLGTKIGVGVGVGAGSIVLVVVATWLLWRRRMRRQGRVADAEEPPTLQDRQKLDWESEHDVAFDFGVMRGASMRGRATPPEGDRLPPFAAPGPGVAV</sequence>
<dbReference type="VEuPathDB" id="FungiDB:MMYC01_203776"/>
<evidence type="ECO:0000256" key="1">
    <source>
        <dbReference type="SAM" id="MobiDB-lite"/>
    </source>
</evidence>
<organism evidence="4 5">
    <name type="scientific">Madurella mycetomatis</name>
    <dbReference type="NCBI Taxonomy" id="100816"/>
    <lineage>
        <taxon>Eukaryota</taxon>
        <taxon>Fungi</taxon>
        <taxon>Dikarya</taxon>
        <taxon>Ascomycota</taxon>
        <taxon>Pezizomycotina</taxon>
        <taxon>Sordariomycetes</taxon>
        <taxon>Sordariomycetidae</taxon>
        <taxon>Sordariales</taxon>
        <taxon>Sordariales incertae sedis</taxon>
        <taxon>Madurella</taxon>
    </lineage>
</organism>
<evidence type="ECO:0000256" key="2">
    <source>
        <dbReference type="SAM" id="Phobius"/>
    </source>
</evidence>
<dbReference type="AlphaFoldDB" id="A0A175W8F1"/>
<reference evidence="4 5" key="1">
    <citation type="journal article" date="2016" name="Genome Announc.">
        <title>Genome Sequence of Madurella mycetomatis mm55, Isolated from a Human Mycetoma Case in Sudan.</title>
        <authorList>
            <person name="Smit S."/>
            <person name="Derks M.F."/>
            <person name="Bervoets S."/>
            <person name="Fahal A."/>
            <person name="van Leeuwen W."/>
            <person name="van Belkum A."/>
            <person name="van de Sande W.W."/>
        </authorList>
    </citation>
    <scope>NUCLEOTIDE SEQUENCE [LARGE SCALE GENOMIC DNA]</scope>
    <source>
        <strain evidence="5">mm55</strain>
    </source>
</reference>
<evidence type="ECO:0000256" key="3">
    <source>
        <dbReference type="SAM" id="SignalP"/>
    </source>
</evidence>
<keyword evidence="2" id="KW-0812">Transmembrane</keyword>
<protein>
    <recommendedName>
        <fullName evidence="6">Mid2 domain-containing protein</fullName>
    </recommendedName>
</protein>
<keyword evidence="5" id="KW-1185">Reference proteome</keyword>
<accession>A0A175W8F1</accession>